<dbReference type="RefSeq" id="WP_038605074.1">
    <property type="nucleotide sequence ID" value="NZ_CP009048.1"/>
</dbReference>
<dbReference type="GO" id="GO:0016787">
    <property type="term" value="F:hydrolase activity"/>
    <property type="evidence" value="ECO:0007669"/>
    <property type="project" value="InterPro"/>
</dbReference>
<evidence type="ECO:0000313" key="2">
    <source>
        <dbReference type="EMBL" id="AIL59270.1"/>
    </source>
</evidence>
<dbReference type="AlphaFoldDB" id="A0A077F4L0"/>
<proteinExistence type="predicted"/>
<dbReference type="InterPro" id="IPR004843">
    <property type="entry name" value="Calcineurin-like_PHP"/>
</dbReference>
<organism evidence="2 3">
    <name type="scientific">Pseudomonas alkylphenolica</name>
    <dbReference type="NCBI Taxonomy" id="237609"/>
    <lineage>
        <taxon>Bacteria</taxon>
        <taxon>Pseudomonadati</taxon>
        <taxon>Pseudomonadota</taxon>
        <taxon>Gammaproteobacteria</taxon>
        <taxon>Pseudomonadales</taxon>
        <taxon>Pseudomonadaceae</taxon>
        <taxon>Pseudomonas</taxon>
    </lineage>
</organism>
<dbReference type="Gene3D" id="3.60.21.10">
    <property type="match status" value="1"/>
</dbReference>
<dbReference type="eggNOG" id="COG1409">
    <property type="taxonomic scope" value="Bacteria"/>
</dbReference>
<gene>
    <name evidence="2" type="ORF">PSAKL28_00320</name>
</gene>
<dbReference type="EMBL" id="CP009048">
    <property type="protein sequence ID" value="AIL59270.1"/>
    <property type="molecule type" value="Genomic_DNA"/>
</dbReference>
<evidence type="ECO:0000313" key="3">
    <source>
        <dbReference type="Proteomes" id="UP000028931"/>
    </source>
</evidence>
<name>A0A077F4L0_9PSED</name>
<protein>
    <submittedName>
        <fullName evidence="2">Metallophosphoesterase</fullName>
    </submittedName>
</protein>
<dbReference type="HOGENOM" id="CLU_060372_3_0_6"/>
<feature type="domain" description="Calcineurin-like phosphoesterase" evidence="1">
    <location>
        <begin position="1"/>
        <end position="211"/>
    </location>
</feature>
<dbReference type="Proteomes" id="UP000028931">
    <property type="component" value="Chromosome"/>
</dbReference>
<dbReference type="PANTHER" id="PTHR37844:SF2">
    <property type="entry name" value="SER_THR PROTEIN PHOSPHATASE SUPERFAMILY (AFU_ORTHOLOGUE AFUA_1G14840)"/>
    <property type="match status" value="1"/>
</dbReference>
<dbReference type="KEGG" id="palk:PSAKL28_00320"/>
<sequence>MRVYVLSDLHLEFTPFVPPTLDADVVILAGDIDVGTRGLLWAQRTFSCPVLYVAGNHEYYGGHLSRTLEKLRALQIPHVQVLERDEVVIEGVRFLGTTAWTDYTATGNPMRAQRLAQAQMSDFRRIRTGEYRRVRPIDFLVHNFQALTWLQQRLAHTYVGPTVVITHHAPSLMSLTSNLEAGTDLDAAYANGWDELMGDAVQLWVHGHVHTAVDYVLLGTRVVCNPRGYPGETTGFDPGLLITI</sequence>
<reference evidence="2 3" key="1">
    <citation type="submission" date="2014-07" db="EMBL/GenBank/DDBJ databases">
        <authorList>
            <person name="Lee K."/>
            <person name="Lim J.Y."/>
            <person name="Hwang I."/>
        </authorList>
    </citation>
    <scope>NUCLEOTIDE SEQUENCE [LARGE SCALE GENOMIC DNA]</scope>
    <source>
        <strain evidence="2 3">KL28</strain>
    </source>
</reference>
<evidence type="ECO:0000259" key="1">
    <source>
        <dbReference type="Pfam" id="PF00149"/>
    </source>
</evidence>
<dbReference type="InterPro" id="IPR029052">
    <property type="entry name" value="Metallo-depent_PP-like"/>
</dbReference>
<accession>A0A077F4L0</accession>
<dbReference type="Pfam" id="PF00149">
    <property type="entry name" value="Metallophos"/>
    <property type="match status" value="1"/>
</dbReference>
<dbReference type="OrthoDB" id="356681at2"/>
<dbReference type="SUPFAM" id="SSF56300">
    <property type="entry name" value="Metallo-dependent phosphatases"/>
    <property type="match status" value="1"/>
</dbReference>
<dbReference type="PANTHER" id="PTHR37844">
    <property type="entry name" value="SER/THR PROTEIN PHOSPHATASE SUPERFAMILY (AFU_ORTHOLOGUE AFUA_1G14840)"/>
    <property type="match status" value="1"/>
</dbReference>